<feature type="transmembrane region" description="Helical" evidence="7">
    <location>
        <begin position="157"/>
        <end position="188"/>
    </location>
</feature>
<name>A0ABX2BDZ9_9GAMM</name>
<keyword evidence="2 7" id="KW-0812">Transmembrane</keyword>
<evidence type="ECO:0000256" key="1">
    <source>
        <dbReference type="ARBA" id="ARBA00004651"/>
    </source>
</evidence>
<dbReference type="SUPFAM" id="SSF90123">
    <property type="entry name" value="ABC transporter transmembrane region"/>
    <property type="match status" value="1"/>
</dbReference>
<evidence type="ECO:0000259" key="8">
    <source>
        <dbReference type="PROSITE" id="PS50893"/>
    </source>
</evidence>
<evidence type="ECO:0000313" key="11">
    <source>
        <dbReference type="Proteomes" id="UP001318401"/>
    </source>
</evidence>
<dbReference type="InterPro" id="IPR003593">
    <property type="entry name" value="AAA+_ATPase"/>
</dbReference>
<dbReference type="Pfam" id="PF00664">
    <property type="entry name" value="ABC_membrane"/>
    <property type="match status" value="1"/>
</dbReference>
<dbReference type="InterPro" id="IPR036640">
    <property type="entry name" value="ABC1_TM_sf"/>
</dbReference>
<dbReference type="InterPro" id="IPR011527">
    <property type="entry name" value="ABC1_TM_dom"/>
</dbReference>
<proteinExistence type="predicted"/>
<evidence type="ECO:0000256" key="7">
    <source>
        <dbReference type="SAM" id="Phobius"/>
    </source>
</evidence>
<accession>A0ABX2BDZ9</accession>
<evidence type="ECO:0000259" key="9">
    <source>
        <dbReference type="PROSITE" id="PS50929"/>
    </source>
</evidence>
<feature type="transmembrane region" description="Helical" evidence="7">
    <location>
        <begin position="294"/>
        <end position="315"/>
    </location>
</feature>
<keyword evidence="11" id="KW-1185">Reference proteome</keyword>
<comment type="caution">
    <text evidence="10">The sequence shown here is derived from an EMBL/GenBank/DDBJ whole genome shotgun (WGS) entry which is preliminary data.</text>
</comment>
<dbReference type="InterPro" id="IPR027417">
    <property type="entry name" value="P-loop_NTPase"/>
</dbReference>
<dbReference type="PANTHER" id="PTHR43394">
    <property type="entry name" value="ATP-DEPENDENT PERMEASE MDL1, MITOCHONDRIAL"/>
    <property type="match status" value="1"/>
</dbReference>
<keyword evidence="4 10" id="KW-0067">ATP-binding</keyword>
<dbReference type="Pfam" id="PF00005">
    <property type="entry name" value="ABC_tran"/>
    <property type="match status" value="1"/>
</dbReference>
<reference evidence="10 11" key="1">
    <citation type="submission" date="2018-04" db="EMBL/GenBank/DDBJ databases">
        <authorList>
            <person name="Li G."/>
            <person name="Du W."/>
            <person name="Bai Y."/>
        </authorList>
    </citation>
    <scope>NUCLEOTIDE SEQUENCE [LARGE SCALE GENOMIC DNA]</scope>
    <source>
        <strain evidence="10 11">YYYZ-3</strain>
    </source>
</reference>
<feature type="transmembrane region" description="Helical" evidence="7">
    <location>
        <begin position="33"/>
        <end position="51"/>
    </location>
</feature>
<dbReference type="InterPro" id="IPR003439">
    <property type="entry name" value="ABC_transporter-like_ATP-bd"/>
</dbReference>
<dbReference type="PROSITE" id="PS50893">
    <property type="entry name" value="ABC_TRANSPORTER_2"/>
    <property type="match status" value="1"/>
</dbReference>
<protein>
    <submittedName>
        <fullName evidence="10">ABC transporter ATP-binding protein</fullName>
    </submittedName>
</protein>
<sequence length="571" mass="61926">MKRASMHESGLTRDTGALPWGWLYRPLKARRLALARLLTLSLMATLLALLPPLLTQRLIDHGLMQGDFSTVAAYVAALVVLGLATLALQGLTRLQHVALSARLLLSLRRSLLRHLLRLAPARWQARGRGDLMSRLDGDLSILQGFALDGLLSGLSNLLGLVGALAMIGLFSPMLMALVAVLVPIQWLWLRAWRPALTLRQQALREQSGELSGFWQDTLAHGPWFQGQALESSRLNRLQGLGHEQLRRLLAVRRVGFLSDVGPQLILSLARAGVLLLGGYLVIQGQLQLGELVALLAYLGMVMAPIGGLLGLYGGWQRARVSACRLAELFNEPAMRDPYRGSRPIGPGELCLKRVRFRHPGQSGWLLDGIDLALPPSSKVLIAGPSGAGKSSLIRLLLGLETFESGEIRVDGVPLDALSRHHWLKQVAWVEQHPSLLRGSLAETLRALAPEASDAELIDALSRVGLADWLAALPEGLESELGDLGGKVSGGQRSRLALARALLKKPRLVLLDEPTAALDPAAARTFDALLDEVLGDSTRLIISHQSDHFGNLDAYYRLQQGQLVAVEASSCL</sequence>
<dbReference type="Gene3D" id="1.20.1560.10">
    <property type="entry name" value="ABC transporter type 1, transmembrane domain"/>
    <property type="match status" value="1"/>
</dbReference>
<evidence type="ECO:0000313" key="10">
    <source>
        <dbReference type="EMBL" id="NPT30961.1"/>
    </source>
</evidence>
<dbReference type="PANTHER" id="PTHR43394:SF1">
    <property type="entry name" value="ATP-BINDING CASSETTE SUB-FAMILY B MEMBER 10, MITOCHONDRIAL"/>
    <property type="match status" value="1"/>
</dbReference>
<dbReference type="EMBL" id="QDKN01000004">
    <property type="protein sequence ID" value="NPT30961.1"/>
    <property type="molecule type" value="Genomic_DNA"/>
</dbReference>
<keyword evidence="6 7" id="KW-0472">Membrane</keyword>
<dbReference type="SUPFAM" id="SSF52540">
    <property type="entry name" value="P-loop containing nucleoside triphosphate hydrolases"/>
    <property type="match status" value="1"/>
</dbReference>
<comment type="subcellular location">
    <subcellularLocation>
        <location evidence="1">Cell membrane</location>
        <topology evidence="1">Multi-pass membrane protein</topology>
    </subcellularLocation>
</comment>
<evidence type="ECO:0000256" key="3">
    <source>
        <dbReference type="ARBA" id="ARBA00022741"/>
    </source>
</evidence>
<evidence type="ECO:0000256" key="2">
    <source>
        <dbReference type="ARBA" id="ARBA00022692"/>
    </source>
</evidence>
<evidence type="ECO:0000256" key="4">
    <source>
        <dbReference type="ARBA" id="ARBA00022840"/>
    </source>
</evidence>
<dbReference type="PROSITE" id="PS50929">
    <property type="entry name" value="ABC_TM1F"/>
    <property type="match status" value="1"/>
</dbReference>
<feature type="transmembrane region" description="Helical" evidence="7">
    <location>
        <begin position="264"/>
        <end position="282"/>
    </location>
</feature>
<feature type="transmembrane region" description="Helical" evidence="7">
    <location>
        <begin position="71"/>
        <end position="92"/>
    </location>
</feature>
<gene>
    <name evidence="10" type="ORF">DDR56_10350</name>
</gene>
<dbReference type="Gene3D" id="3.40.50.300">
    <property type="entry name" value="P-loop containing nucleotide triphosphate hydrolases"/>
    <property type="match status" value="1"/>
</dbReference>
<dbReference type="Proteomes" id="UP001318401">
    <property type="component" value="Unassembled WGS sequence"/>
</dbReference>
<dbReference type="InterPro" id="IPR017871">
    <property type="entry name" value="ABC_transporter-like_CS"/>
</dbReference>
<keyword evidence="3" id="KW-0547">Nucleotide-binding</keyword>
<evidence type="ECO:0000256" key="6">
    <source>
        <dbReference type="ARBA" id="ARBA00023136"/>
    </source>
</evidence>
<organism evidence="10 11">
    <name type="scientific">Vreelandella venusta</name>
    <dbReference type="NCBI Taxonomy" id="44935"/>
    <lineage>
        <taxon>Bacteria</taxon>
        <taxon>Pseudomonadati</taxon>
        <taxon>Pseudomonadota</taxon>
        <taxon>Gammaproteobacteria</taxon>
        <taxon>Oceanospirillales</taxon>
        <taxon>Halomonadaceae</taxon>
        <taxon>Vreelandella</taxon>
    </lineage>
</organism>
<evidence type="ECO:0000256" key="5">
    <source>
        <dbReference type="ARBA" id="ARBA00022989"/>
    </source>
</evidence>
<feature type="domain" description="ABC transmembrane type-1" evidence="9">
    <location>
        <begin position="37"/>
        <end position="317"/>
    </location>
</feature>
<dbReference type="InterPro" id="IPR039421">
    <property type="entry name" value="Type_1_exporter"/>
</dbReference>
<dbReference type="CDD" id="cd07346">
    <property type="entry name" value="ABC_6TM_exporters"/>
    <property type="match status" value="1"/>
</dbReference>
<dbReference type="CDD" id="cd03228">
    <property type="entry name" value="ABCC_MRP_Like"/>
    <property type="match status" value="1"/>
</dbReference>
<dbReference type="PROSITE" id="PS00211">
    <property type="entry name" value="ABC_TRANSPORTER_1"/>
    <property type="match status" value="1"/>
</dbReference>
<keyword evidence="5 7" id="KW-1133">Transmembrane helix</keyword>
<feature type="domain" description="ABC transporter" evidence="8">
    <location>
        <begin position="349"/>
        <end position="567"/>
    </location>
</feature>
<dbReference type="SMART" id="SM00382">
    <property type="entry name" value="AAA"/>
    <property type="match status" value="1"/>
</dbReference>
<dbReference type="GO" id="GO:0005524">
    <property type="term" value="F:ATP binding"/>
    <property type="evidence" value="ECO:0007669"/>
    <property type="project" value="UniProtKB-KW"/>
</dbReference>